<dbReference type="Proteomes" id="UP001652625">
    <property type="component" value="Chromosome 04"/>
</dbReference>
<evidence type="ECO:0000313" key="2">
    <source>
        <dbReference type="Proteomes" id="UP001652625"/>
    </source>
</evidence>
<gene>
    <name evidence="3" type="primary">LOC136079168</name>
</gene>
<keyword evidence="2" id="KW-1185">Reference proteome</keyword>
<reference evidence="3" key="1">
    <citation type="submission" date="2025-08" db="UniProtKB">
        <authorList>
            <consortium name="RefSeq"/>
        </authorList>
    </citation>
    <scope>IDENTIFICATION</scope>
</reference>
<evidence type="ECO:0000313" key="3">
    <source>
        <dbReference type="RefSeq" id="XP_065650963.1"/>
    </source>
</evidence>
<name>A0ABM4BPA9_HYDVU</name>
<dbReference type="Pfam" id="PF21738">
    <property type="entry name" value="DJR-like_dom"/>
    <property type="match status" value="1"/>
</dbReference>
<dbReference type="RefSeq" id="XP_065650963.1">
    <property type="nucleotide sequence ID" value="XM_065794891.1"/>
</dbReference>
<dbReference type="PANTHER" id="PTHR36159:SF1">
    <property type="entry name" value="RETROVIRUS-RELATED POL POLYPROTEIN FROM TRANSPOSON 412-LIKE PROTEIN"/>
    <property type="match status" value="1"/>
</dbReference>
<evidence type="ECO:0000259" key="1">
    <source>
        <dbReference type="Pfam" id="PF21738"/>
    </source>
</evidence>
<organism evidence="2 3">
    <name type="scientific">Hydra vulgaris</name>
    <name type="common">Hydra</name>
    <name type="synonym">Hydra attenuata</name>
    <dbReference type="NCBI Taxonomy" id="6087"/>
    <lineage>
        <taxon>Eukaryota</taxon>
        <taxon>Metazoa</taxon>
        <taxon>Cnidaria</taxon>
        <taxon>Hydrozoa</taxon>
        <taxon>Hydroidolina</taxon>
        <taxon>Anthoathecata</taxon>
        <taxon>Aplanulata</taxon>
        <taxon>Hydridae</taxon>
        <taxon>Hydra</taxon>
    </lineage>
</organism>
<proteinExistence type="predicted"/>
<dbReference type="GeneID" id="136079168"/>
<sequence>MTTSEVLNFTEMPYVDNVFEKFEFYGYEPINSINLNLGQIEINIEQQDLLTLPSKAFLSFDGQLVKADGTAYANADAVALTNNGVMHLFSEILYKLSNQNIENIFSPGQATTILGMLKYPNDFQLAQGINQLWCKDNTTTAVIADNQGFAARQSYIIHKPTKKGTFSFCVPLRHIFGFCDDYDKVIYGLKHAITLVRQSDDDAIFKLAGIAAGKVNLSKISLFMPRVLSSDVKKFKLYKQIESKVTLPVSFRQRQCDSISVPQCTSFSWRLSVKSSPDSPRYIIVGFQTNKRLDQNANASVFDHCNSKYMYVLLNQERYLAVDYNLSFPNQQISRVYRDAAVFNKKLYGTNELVTQSNINPSDYKDLYPLFAFNVSNQSEGLKPSTIDAQIKATFNTAAPAGTMAYAVVISDRMIEF</sequence>
<protein>
    <submittedName>
        <fullName evidence="3">Uncharacterized protein LOC136079168</fullName>
    </submittedName>
</protein>
<dbReference type="PANTHER" id="PTHR36159">
    <property type="entry name" value="PROTEIN CBG23766"/>
    <property type="match status" value="1"/>
</dbReference>
<accession>A0ABM4BPA9</accession>
<dbReference type="InterPro" id="IPR049512">
    <property type="entry name" value="DJR-like_dom"/>
</dbReference>
<feature type="domain" description="Double jelly roll-like" evidence="1">
    <location>
        <begin position="78"/>
        <end position="415"/>
    </location>
</feature>